<dbReference type="Pfam" id="PF11203">
    <property type="entry name" value="EccE"/>
    <property type="match status" value="1"/>
</dbReference>
<dbReference type="InterPro" id="IPR050051">
    <property type="entry name" value="EccE_dom"/>
</dbReference>
<keyword evidence="3" id="KW-1185">Reference proteome</keyword>
<evidence type="ECO:0000259" key="1">
    <source>
        <dbReference type="Pfam" id="PF11203"/>
    </source>
</evidence>
<evidence type="ECO:0000313" key="3">
    <source>
        <dbReference type="Proteomes" id="UP001183410"/>
    </source>
</evidence>
<name>A0ABU2JMM8_9ACTN</name>
<reference evidence="3" key="1">
    <citation type="submission" date="2023-07" db="EMBL/GenBank/DDBJ databases">
        <title>30 novel species of actinomycetes from the DSMZ collection.</title>
        <authorList>
            <person name="Nouioui I."/>
        </authorList>
    </citation>
    <scope>NUCLEOTIDE SEQUENCE [LARGE SCALE GENOMIC DNA]</scope>
    <source>
        <strain evidence="3">DSM 44915</strain>
    </source>
</reference>
<comment type="caution">
    <text evidence="2">The sequence shown here is derived from an EMBL/GenBank/DDBJ whole genome shotgun (WGS) entry which is preliminary data.</text>
</comment>
<organism evidence="2 3">
    <name type="scientific">Streptomyces chisholmiae</name>
    <dbReference type="NCBI Taxonomy" id="3075540"/>
    <lineage>
        <taxon>Bacteria</taxon>
        <taxon>Bacillati</taxon>
        <taxon>Actinomycetota</taxon>
        <taxon>Actinomycetes</taxon>
        <taxon>Kitasatosporales</taxon>
        <taxon>Streptomycetaceae</taxon>
        <taxon>Streptomyces</taxon>
    </lineage>
</organism>
<protein>
    <submittedName>
        <fullName evidence="2">Type VII secretion protein EccE</fullName>
    </submittedName>
</protein>
<gene>
    <name evidence="2" type="ORF">RM844_08050</name>
</gene>
<dbReference type="EMBL" id="JAVREO010000004">
    <property type="protein sequence ID" value="MDT0266246.1"/>
    <property type="molecule type" value="Genomic_DNA"/>
</dbReference>
<evidence type="ECO:0000313" key="2">
    <source>
        <dbReference type="EMBL" id="MDT0266246.1"/>
    </source>
</evidence>
<dbReference type="RefSeq" id="WP_311666264.1">
    <property type="nucleotide sequence ID" value="NZ_JAVREO010000004.1"/>
</dbReference>
<accession>A0ABU2JMM8</accession>
<feature type="domain" description="Type VII secretion system protein EccE" evidence="1">
    <location>
        <begin position="183"/>
        <end position="246"/>
    </location>
</feature>
<sequence>MSVRLPGRGRLVALQAGLGCAATGIALASPWGYALAGGGAAVLAGALLRVRGQWADQRLLAGLSRGTLATAAEPPAPAEPLGLAHTVLPALDITEVPDRNGPPLGVLADGRGHAAALACPSGALPSLPVGLFADFLAEDPARPAAVQLLVERFAPPPWDQQHRYQPTIAYRQLPTGGGPTALRTVLLVRYEPLRAPAAARRRGGGAAGAGAAVAAATARLRARLAARGVAATPLGAAELAALLRETGDPDGRGEPLPGLWSGELATHCLATARVPDQAAWTRLLATLSGCATDRALACATVTGGAAGSAGAEVRVAVRLVSALPQLAIAERARLVAAGVLDAEPPESYSGLLATLPVACPGQPLTEATGLLPTQGAAR</sequence>
<proteinExistence type="predicted"/>
<dbReference type="Proteomes" id="UP001183410">
    <property type="component" value="Unassembled WGS sequence"/>
</dbReference>